<keyword evidence="6" id="KW-0371">Homeobox</keyword>
<dbReference type="Pfam" id="PF00412">
    <property type="entry name" value="LIM"/>
    <property type="match status" value="1"/>
</dbReference>
<dbReference type="PROSITE" id="PS50023">
    <property type="entry name" value="LIM_DOMAIN_2"/>
    <property type="match status" value="1"/>
</dbReference>
<dbReference type="GO" id="GO:0030182">
    <property type="term" value="P:neuron differentiation"/>
    <property type="evidence" value="ECO:0007669"/>
    <property type="project" value="TreeGrafter"/>
</dbReference>
<evidence type="ECO:0000256" key="4">
    <source>
        <dbReference type="ARBA" id="ARBA00023038"/>
    </source>
</evidence>
<dbReference type="InterPro" id="IPR050453">
    <property type="entry name" value="LIM_Homeobox_TF"/>
</dbReference>
<feature type="domain" description="LIM zinc-binding" evidence="9">
    <location>
        <begin position="126"/>
        <end position="182"/>
    </location>
</feature>
<evidence type="ECO:0000259" key="9">
    <source>
        <dbReference type="PROSITE" id="PS50023"/>
    </source>
</evidence>
<comment type="subcellular location">
    <subcellularLocation>
        <location evidence="1">Nucleus</location>
    </subcellularLocation>
</comment>
<dbReference type="InterPro" id="IPR001781">
    <property type="entry name" value="Znf_LIM"/>
</dbReference>
<dbReference type="GO" id="GO:0000977">
    <property type="term" value="F:RNA polymerase II transcription regulatory region sequence-specific DNA binding"/>
    <property type="evidence" value="ECO:0007669"/>
    <property type="project" value="TreeGrafter"/>
</dbReference>
<evidence type="ECO:0000256" key="7">
    <source>
        <dbReference type="ARBA" id="ARBA00023242"/>
    </source>
</evidence>
<organism evidence="10 11">
    <name type="scientific">Setaria digitata</name>
    <dbReference type="NCBI Taxonomy" id="48799"/>
    <lineage>
        <taxon>Eukaryota</taxon>
        <taxon>Metazoa</taxon>
        <taxon>Ecdysozoa</taxon>
        <taxon>Nematoda</taxon>
        <taxon>Chromadorea</taxon>
        <taxon>Rhabditida</taxon>
        <taxon>Spirurina</taxon>
        <taxon>Spiruromorpha</taxon>
        <taxon>Filarioidea</taxon>
        <taxon>Setariidae</taxon>
        <taxon>Setaria</taxon>
    </lineage>
</organism>
<keyword evidence="3 8" id="KW-0862">Zinc</keyword>
<dbReference type="PANTHER" id="PTHR24208:SF166">
    <property type="entry name" value="LIM HOMEOBOX TRANSCRIPTION FACTOR 1 ALPHA, ISOFORM B"/>
    <property type="match status" value="1"/>
</dbReference>
<dbReference type="AlphaFoldDB" id="A0A915PGQ4"/>
<dbReference type="SMART" id="SM00132">
    <property type="entry name" value="LIM"/>
    <property type="match status" value="1"/>
</dbReference>
<keyword evidence="10" id="KW-1185">Reference proteome</keyword>
<name>A0A915PGQ4_9BILA</name>
<dbReference type="GO" id="GO:0046872">
    <property type="term" value="F:metal ion binding"/>
    <property type="evidence" value="ECO:0007669"/>
    <property type="project" value="UniProtKB-KW"/>
</dbReference>
<keyword evidence="2 8" id="KW-0479">Metal-binding</keyword>
<dbReference type="PROSITE" id="PS00478">
    <property type="entry name" value="LIM_DOMAIN_1"/>
    <property type="match status" value="1"/>
</dbReference>
<evidence type="ECO:0000313" key="11">
    <source>
        <dbReference type="WBParaSite" id="sdigi.contig107.g4479.t1"/>
    </source>
</evidence>
<evidence type="ECO:0000256" key="6">
    <source>
        <dbReference type="ARBA" id="ARBA00023155"/>
    </source>
</evidence>
<evidence type="ECO:0000256" key="1">
    <source>
        <dbReference type="ARBA" id="ARBA00004123"/>
    </source>
</evidence>
<protein>
    <submittedName>
        <fullName evidence="11">LIM zinc-binding domain-containing protein</fullName>
    </submittedName>
</protein>
<dbReference type="GO" id="GO:0005634">
    <property type="term" value="C:nucleus"/>
    <property type="evidence" value="ECO:0007669"/>
    <property type="project" value="UniProtKB-SubCell"/>
</dbReference>
<proteinExistence type="predicted"/>
<dbReference type="Proteomes" id="UP000887581">
    <property type="component" value="Unplaced"/>
</dbReference>
<dbReference type="SUPFAM" id="SSF57716">
    <property type="entry name" value="Glucocorticoid receptor-like (DNA-binding domain)"/>
    <property type="match status" value="2"/>
</dbReference>
<evidence type="ECO:0000313" key="10">
    <source>
        <dbReference type="Proteomes" id="UP000887581"/>
    </source>
</evidence>
<evidence type="ECO:0000256" key="3">
    <source>
        <dbReference type="ARBA" id="ARBA00022833"/>
    </source>
</evidence>
<reference evidence="11" key="1">
    <citation type="submission" date="2022-11" db="UniProtKB">
        <authorList>
            <consortium name="WormBaseParasite"/>
        </authorList>
    </citation>
    <scope>IDENTIFICATION</scope>
</reference>
<dbReference type="PANTHER" id="PTHR24208">
    <property type="entry name" value="LIM/HOMEOBOX PROTEIN LHX"/>
    <property type="match status" value="1"/>
</dbReference>
<dbReference type="Gene3D" id="2.10.110.10">
    <property type="entry name" value="Cysteine Rich Protein"/>
    <property type="match status" value="1"/>
</dbReference>
<accession>A0A915PGQ4</accession>
<keyword evidence="7" id="KW-0539">Nucleus</keyword>
<evidence type="ECO:0000256" key="5">
    <source>
        <dbReference type="ARBA" id="ARBA00023125"/>
    </source>
</evidence>
<evidence type="ECO:0000256" key="8">
    <source>
        <dbReference type="PROSITE-ProRule" id="PRU00125"/>
    </source>
</evidence>
<dbReference type="GO" id="GO:0000981">
    <property type="term" value="F:DNA-binding transcription factor activity, RNA polymerase II-specific"/>
    <property type="evidence" value="ECO:0007669"/>
    <property type="project" value="TreeGrafter"/>
</dbReference>
<sequence length="182" mass="20211">MKVKMEVGGVCRHGLCLDYGRRALDKSGGREKQDEPDAFLGMILDACALMLSKLSSSSLSSPLLLSLPSSKTTIAAENFHQFINMKRMIDLSRESPMASPKVRTFNSSSEDDCDDITVPLTLANGIHCNGCGFEIKEKYMMKVDNNCWHENCLICCTCRIPLSGSTCYSRNGQLYCKEDYIV</sequence>
<dbReference type="WBParaSite" id="sdigi.contig107.g4479.t1">
    <property type="protein sequence ID" value="sdigi.contig107.g4479.t1"/>
    <property type="gene ID" value="sdigi.contig107.g4479"/>
</dbReference>
<evidence type="ECO:0000256" key="2">
    <source>
        <dbReference type="ARBA" id="ARBA00022723"/>
    </source>
</evidence>
<keyword evidence="4 8" id="KW-0440">LIM domain</keyword>
<keyword evidence="5" id="KW-0238">DNA-binding</keyword>